<protein>
    <submittedName>
        <fullName evidence="1">Uncharacterized protein</fullName>
    </submittedName>
</protein>
<keyword evidence="2" id="KW-1185">Reference proteome</keyword>
<dbReference type="AlphaFoldDB" id="A0A0D3GI43"/>
<reference evidence="1" key="1">
    <citation type="journal article" date="2009" name="Rice">
        <title>De Novo Next Generation Sequencing of Plant Genomes.</title>
        <authorList>
            <person name="Rounsley S."/>
            <person name="Marri P.R."/>
            <person name="Yu Y."/>
            <person name="He R."/>
            <person name="Sisneros N."/>
            <person name="Goicoechea J.L."/>
            <person name="Lee S.J."/>
            <person name="Angelova A."/>
            <person name="Kudrna D."/>
            <person name="Luo M."/>
            <person name="Affourtit J."/>
            <person name="Desany B."/>
            <person name="Knight J."/>
            <person name="Niazi F."/>
            <person name="Egholm M."/>
            <person name="Wing R.A."/>
        </authorList>
    </citation>
    <scope>NUCLEOTIDE SEQUENCE [LARGE SCALE GENOMIC DNA]</scope>
    <source>
        <strain evidence="1">cv. IRGC 105608</strain>
    </source>
</reference>
<dbReference type="Gramene" id="OBART06G19290.1">
    <property type="protein sequence ID" value="OBART06G19290.1"/>
    <property type="gene ID" value="OBART06G19290"/>
</dbReference>
<organism evidence="1">
    <name type="scientific">Oryza barthii</name>
    <dbReference type="NCBI Taxonomy" id="65489"/>
    <lineage>
        <taxon>Eukaryota</taxon>
        <taxon>Viridiplantae</taxon>
        <taxon>Streptophyta</taxon>
        <taxon>Embryophyta</taxon>
        <taxon>Tracheophyta</taxon>
        <taxon>Spermatophyta</taxon>
        <taxon>Magnoliopsida</taxon>
        <taxon>Liliopsida</taxon>
        <taxon>Poales</taxon>
        <taxon>Poaceae</taxon>
        <taxon>BOP clade</taxon>
        <taxon>Oryzoideae</taxon>
        <taxon>Oryzeae</taxon>
        <taxon>Oryzinae</taxon>
        <taxon>Oryza</taxon>
    </lineage>
</organism>
<dbReference type="Proteomes" id="UP000026960">
    <property type="component" value="Chromosome 6"/>
</dbReference>
<proteinExistence type="predicted"/>
<dbReference type="EnsemblPlants" id="OBART06G19290.1">
    <property type="protein sequence ID" value="OBART06G19290.1"/>
    <property type="gene ID" value="OBART06G19290"/>
</dbReference>
<evidence type="ECO:0000313" key="2">
    <source>
        <dbReference type="Proteomes" id="UP000026960"/>
    </source>
</evidence>
<name>A0A0D3GI43_9ORYZ</name>
<dbReference type="PaxDb" id="65489-OBART06G19290.1"/>
<evidence type="ECO:0000313" key="1">
    <source>
        <dbReference type="EnsemblPlants" id="OBART06G19290.1"/>
    </source>
</evidence>
<sequence>MAYGIGLRFPYLQLRDGDLPVRWRSRIGGVRINIVHRSRAALRVPPSIREGAEGLLPPGISQGICMATDDVAHGHVFVQSGSNHAAAGRGDRLGDGICHNRWWLLCLLRPPGQGCPARAGEQVSFDDMLSSCASSVKSCLYTSTTSICRYVVCSNVCNKNCNGNAVMVVVVFVSSVGSLSICPRLPEFA</sequence>
<dbReference type="HOGENOM" id="CLU_1436462_0_0_1"/>
<reference evidence="1" key="2">
    <citation type="submission" date="2015-03" db="UniProtKB">
        <authorList>
            <consortium name="EnsemblPlants"/>
        </authorList>
    </citation>
    <scope>IDENTIFICATION</scope>
</reference>
<accession>A0A0D3GI43</accession>